<keyword evidence="14 17" id="KW-0408">Iron</keyword>
<evidence type="ECO:0000256" key="5">
    <source>
        <dbReference type="ARBA" id="ARBA00022448"/>
    </source>
</evidence>
<feature type="transmembrane region" description="Helical" evidence="18">
    <location>
        <begin position="12"/>
        <end position="30"/>
    </location>
</feature>
<feature type="binding site" description="axial binding residue" evidence="17">
    <location>
        <position position="66"/>
    </location>
    <ligand>
        <name>heme</name>
        <dbReference type="ChEBI" id="CHEBI:30413"/>
        <note>ligand shared with second transmembrane subunit</note>
    </ligand>
    <ligandPart>
        <name>Fe</name>
        <dbReference type="ChEBI" id="CHEBI:18248"/>
    </ligandPart>
</feature>
<keyword evidence="6" id="KW-1003">Cell membrane</keyword>
<organism evidence="19 20">
    <name type="scientific">Nitrosococcus wardiae</name>
    <dbReference type="NCBI Taxonomy" id="1814290"/>
    <lineage>
        <taxon>Bacteria</taxon>
        <taxon>Pseudomonadati</taxon>
        <taxon>Pseudomonadota</taxon>
        <taxon>Gammaproteobacteria</taxon>
        <taxon>Chromatiales</taxon>
        <taxon>Chromatiaceae</taxon>
        <taxon>Nitrosococcus</taxon>
    </lineage>
</organism>
<evidence type="ECO:0000256" key="9">
    <source>
        <dbReference type="ARBA" id="ARBA00022617"/>
    </source>
</evidence>
<dbReference type="GO" id="GO:0009055">
    <property type="term" value="F:electron transfer activity"/>
    <property type="evidence" value="ECO:0007669"/>
    <property type="project" value="TreeGrafter"/>
</dbReference>
<dbReference type="AlphaFoldDB" id="A0A4P7BTJ9"/>
<evidence type="ECO:0000256" key="1">
    <source>
        <dbReference type="ARBA" id="ARBA00004050"/>
    </source>
</evidence>
<dbReference type="RefSeq" id="WP_134356207.1">
    <property type="nucleotide sequence ID" value="NZ_CP038033.1"/>
</dbReference>
<keyword evidence="7" id="KW-0997">Cell inner membrane</keyword>
<dbReference type="InterPro" id="IPR014312">
    <property type="entry name" value="Succ_DH_anchor"/>
</dbReference>
<dbReference type="GO" id="GO:0006099">
    <property type="term" value="P:tricarboxylic acid cycle"/>
    <property type="evidence" value="ECO:0007669"/>
    <property type="project" value="UniProtKB-UniPathway"/>
</dbReference>
<dbReference type="InterPro" id="IPR034804">
    <property type="entry name" value="SQR/QFR_C/D"/>
</dbReference>
<evidence type="ECO:0000256" key="16">
    <source>
        <dbReference type="PIRSR" id="PIRSR000169-1"/>
    </source>
</evidence>
<evidence type="ECO:0000313" key="20">
    <source>
        <dbReference type="Proteomes" id="UP000294325"/>
    </source>
</evidence>
<evidence type="ECO:0000313" key="19">
    <source>
        <dbReference type="EMBL" id="QBQ53191.1"/>
    </source>
</evidence>
<comment type="subcellular location">
    <subcellularLocation>
        <location evidence="2">Cell inner membrane</location>
        <topology evidence="2">Multi-pass membrane protein</topology>
    </subcellularLocation>
</comment>
<dbReference type="GO" id="GO:0017004">
    <property type="term" value="P:cytochrome complex assembly"/>
    <property type="evidence" value="ECO:0007669"/>
    <property type="project" value="TreeGrafter"/>
</dbReference>
<dbReference type="GO" id="GO:0020037">
    <property type="term" value="F:heme binding"/>
    <property type="evidence" value="ECO:0007669"/>
    <property type="project" value="InterPro"/>
</dbReference>
<evidence type="ECO:0000256" key="3">
    <source>
        <dbReference type="ARBA" id="ARBA00005163"/>
    </source>
</evidence>
<evidence type="ECO:0000256" key="2">
    <source>
        <dbReference type="ARBA" id="ARBA00004429"/>
    </source>
</evidence>
<sequence>MKGVMTGLRAWLVQRVTAVIMLVVLLLFFIRLVQDPFESYEDWSQWVDDPWVSIVAALFFGALLLHAWVGLRDVILDYVHSTPLRLFAHSLVVIGYSGIAFWVVRILLR</sequence>
<evidence type="ECO:0000256" key="10">
    <source>
        <dbReference type="ARBA" id="ARBA00022692"/>
    </source>
</evidence>
<dbReference type="Pfam" id="PF01127">
    <property type="entry name" value="Sdh_cyt"/>
    <property type="match status" value="1"/>
</dbReference>
<feature type="binding site" evidence="16">
    <location>
        <position position="78"/>
    </location>
    <ligand>
        <name>a ubiquinone</name>
        <dbReference type="ChEBI" id="CHEBI:16389"/>
    </ligand>
</feature>
<keyword evidence="12" id="KW-0249">Electron transport</keyword>
<evidence type="ECO:0000256" key="17">
    <source>
        <dbReference type="PIRSR" id="PIRSR000169-2"/>
    </source>
</evidence>
<feature type="transmembrane region" description="Helical" evidence="18">
    <location>
        <begin position="83"/>
        <end position="108"/>
    </location>
</feature>
<dbReference type="GO" id="GO:0046872">
    <property type="term" value="F:metal ion binding"/>
    <property type="evidence" value="ECO:0007669"/>
    <property type="project" value="UniProtKB-KW"/>
</dbReference>
<evidence type="ECO:0000256" key="6">
    <source>
        <dbReference type="ARBA" id="ARBA00022475"/>
    </source>
</evidence>
<evidence type="ECO:0000256" key="8">
    <source>
        <dbReference type="ARBA" id="ARBA00022532"/>
    </source>
</evidence>
<keyword evidence="8" id="KW-0816">Tricarboxylic acid cycle</keyword>
<comment type="function">
    <text evidence="1">Membrane-anchoring subunit of succinate dehydrogenase (SDH).</text>
</comment>
<dbReference type="Proteomes" id="UP000294325">
    <property type="component" value="Chromosome"/>
</dbReference>
<reference evidence="19 20" key="1">
    <citation type="submission" date="2019-03" db="EMBL/GenBank/DDBJ databases">
        <title>The genome sequence of Nitrosococcus wardiae strain D1FHST reveals the archetypal metabolic capacity of ammonia-oxidizing Gammaproteobacteria.</title>
        <authorList>
            <person name="Wang L."/>
            <person name="Lim C.K."/>
            <person name="Hanson T.E."/>
            <person name="Dang H."/>
            <person name="Klotz M.G."/>
        </authorList>
    </citation>
    <scope>NUCLEOTIDE SEQUENCE [LARGE SCALE GENOMIC DNA]</scope>
    <source>
        <strain evidence="19 20">D1FHS</strain>
    </source>
</reference>
<feature type="transmembrane region" description="Helical" evidence="18">
    <location>
        <begin position="50"/>
        <end position="71"/>
    </location>
</feature>
<keyword evidence="5" id="KW-0813">Transport</keyword>
<keyword evidence="20" id="KW-1185">Reference proteome</keyword>
<evidence type="ECO:0000256" key="14">
    <source>
        <dbReference type="ARBA" id="ARBA00023004"/>
    </source>
</evidence>
<evidence type="ECO:0000256" key="18">
    <source>
        <dbReference type="SAM" id="Phobius"/>
    </source>
</evidence>
<dbReference type="NCBIfam" id="TIGR02968">
    <property type="entry name" value="succ_dehyd_anc"/>
    <property type="match status" value="1"/>
</dbReference>
<dbReference type="UniPathway" id="UPA00223"/>
<dbReference type="PIRSF" id="PIRSF000169">
    <property type="entry name" value="SDH_D"/>
    <property type="match status" value="1"/>
</dbReference>
<evidence type="ECO:0000256" key="15">
    <source>
        <dbReference type="ARBA" id="ARBA00023136"/>
    </source>
</evidence>
<protein>
    <recommendedName>
        <fullName evidence="4">Succinate dehydrogenase hydrophobic membrane anchor subunit</fullName>
    </recommendedName>
</protein>
<evidence type="ECO:0000256" key="12">
    <source>
        <dbReference type="ARBA" id="ARBA00022982"/>
    </source>
</evidence>
<dbReference type="SUPFAM" id="SSF81343">
    <property type="entry name" value="Fumarate reductase respiratory complex transmembrane subunits"/>
    <property type="match status" value="1"/>
</dbReference>
<comment type="cofactor">
    <cofactor evidence="17">
        <name>heme</name>
        <dbReference type="ChEBI" id="CHEBI:30413"/>
    </cofactor>
    <text evidence="17">The heme is bound between the two transmembrane subunits.</text>
</comment>
<dbReference type="GO" id="GO:0005886">
    <property type="term" value="C:plasma membrane"/>
    <property type="evidence" value="ECO:0007669"/>
    <property type="project" value="UniProtKB-SubCell"/>
</dbReference>
<keyword evidence="10 18" id="KW-0812">Transmembrane</keyword>
<keyword evidence="15 18" id="KW-0472">Membrane</keyword>
<accession>A0A4P7BTJ9</accession>
<dbReference type="KEGG" id="nwr:E3U44_00760"/>
<dbReference type="PANTHER" id="PTHR38689">
    <property type="entry name" value="SUCCINATE DEHYDROGENASE HYDROPHOBIC MEMBRANE ANCHOR SUBUNIT"/>
    <property type="match status" value="1"/>
</dbReference>
<keyword evidence="9 17" id="KW-0349">Heme</keyword>
<gene>
    <name evidence="19" type="primary">sdhD</name>
    <name evidence="19" type="ORF">E3U44_00760</name>
</gene>
<dbReference type="CDD" id="cd03494">
    <property type="entry name" value="SQR_TypeC_SdhD"/>
    <property type="match status" value="1"/>
</dbReference>
<dbReference type="Gene3D" id="1.20.1300.10">
    <property type="entry name" value="Fumarate reductase/succinate dehydrogenase, transmembrane subunit"/>
    <property type="match status" value="1"/>
</dbReference>
<evidence type="ECO:0000256" key="4">
    <source>
        <dbReference type="ARBA" id="ARBA00019425"/>
    </source>
</evidence>
<evidence type="ECO:0000256" key="11">
    <source>
        <dbReference type="ARBA" id="ARBA00022723"/>
    </source>
</evidence>
<dbReference type="OrthoDB" id="5612767at2"/>
<name>A0A4P7BTJ9_9GAMM</name>
<proteinExistence type="predicted"/>
<evidence type="ECO:0000256" key="7">
    <source>
        <dbReference type="ARBA" id="ARBA00022519"/>
    </source>
</evidence>
<keyword evidence="13 18" id="KW-1133">Transmembrane helix</keyword>
<comment type="pathway">
    <text evidence="3">Carbohydrate metabolism; tricarboxylic acid cycle.</text>
</comment>
<keyword evidence="11 17" id="KW-0479">Metal-binding</keyword>
<dbReference type="InterPro" id="IPR000701">
    <property type="entry name" value="SuccDH_FuR_B_TM-su"/>
</dbReference>
<evidence type="ECO:0000256" key="13">
    <source>
        <dbReference type="ARBA" id="ARBA00022989"/>
    </source>
</evidence>
<dbReference type="PANTHER" id="PTHR38689:SF1">
    <property type="entry name" value="SUCCINATE DEHYDROGENASE HYDROPHOBIC MEMBRANE ANCHOR SUBUNIT"/>
    <property type="match status" value="1"/>
</dbReference>
<dbReference type="EMBL" id="CP038033">
    <property type="protein sequence ID" value="QBQ53191.1"/>
    <property type="molecule type" value="Genomic_DNA"/>
</dbReference>